<feature type="compositionally biased region" description="Low complexity" evidence="4">
    <location>
        <begin position="967"/>
        <end position="983"/>
    </location>
</feature>
<feature type="compositionally biased region" description="Low complexity" evidence="4">
    <location>
        <begin position="811"/>
        <end position="826"/>
    </location>
</feature>
<proteinExistence type="predicted"/>
<feature type="region of interest" description="Disordered" evidence="4">
    <location>
        <begin position="1"/>
        <end position="201"/>
    </location>
</feature>
<feature type="compositionally biased region" description="Low complexity" evidence="4">
    <location>
        <begin position="30"/>
        <end position="50"/>
    </location>
</feature>
<evidence type="ECO:0000313" key="6">
    <source>
        <dbReference type="EMBL" id="KAK0313113.1"/>
    </source>
</evidence>
<evidence type="ECO:0000313" key="7">
    <source>
        <dbReference type="EMBL" id="KAK0953847.1"/>
    </source>
</evidence>
<evidence type="ECO:0000313" key="9">
    <source>
        <dbReference type="Proteomes" id="UP001175353"/>
    </source>
</evidence>
<dbReference type="InterPro" id="IPR000433">
    <property type="entry name" value="Znf_ZZ"/>
</dbReference>
<evidence type="ECO:0000256" key="3">
    <source>
        <dbReference type="ARBA" id="ARBA00022833"/>
    </source>
</evidence>
<sequence>MGSSQYSRGSEEGEIRPKRALENRAPLGFARRSASTTQRTTHQSATSSTHNNDQQSMAPPPALPRTQNSTRERTLSEEIESSQATSRNKAVPAFPGYVSNTNDRGNVDLVHFNVPPSANTVTASQEQQGITHGHRHDEPELAGPSSNAPQSARRKGKQRALNADEDPYQLQVDEIEDRQKRDDSEYLGPSQDTPTTPYEDVDPEEIVDLADVNAANRTPISGNGTPATILRNIVTAASEDGHPPHSEESAWTCDSCKETADVNTMWNCARCKGVKMCTPCYYDPTTLASSRHSRHTFVEHAEQAGPPVTSLQTAQPGTLQTTEKQQKKTERENYGVRHTTFVKLTPHGQDERNVLIARVRANWFKKLINPPHAFWPDTLAPTSKDGTILQLKNVSSSLLRELLPLSDATKGRIATAHRAMTEAMETRLRLTGDKRKLLADDLKGALALCNTPRRRPRRVVDQSAEQGPSSKRPRHSERIAGQPGSPLMKFLAPTAPLQTAPSPRAEPRASEDLAGSSVHGSIESPAGEPMQGLADASGHDDVEQIHNHAPTPPLSPEILLHVRRRLRDTPVTRSIEVDTDTDWMQNPELKELIYLMCMKADSMGKEKLLVTNILVENVNMAPKIFTEVDGRFVPHSPGNDLPRVTYPTRASDERVVDRGNSLVNGVGRRTGLVIVNPRFPRQKTAVFVASPSEASLSVYSGSDSGSDIIVPTNEQIARGRSGTGKDVGTSSLSSRNAKTRNDMRSDVKVLKASSQHRDSVTAISESNDEESIILDEREDAALALELTSHARYSSGETDILMSDVGAAGHTRSATAKAAAKQQSTTRGNKPSASTPVRHKNIRNVGYLSCGSKEQALRDEVITAIHKKWPRARRFFPAQLAPRSSEVSITEPMEPRDISRPLLLAVHALSSVTLDHHERAFAAMIKAVKKRARKGNREEKLLLVDVEAAVKSCKAAEVYRAATMQMQSPSGSHSSLRSLRPGSSKGTVSERSLSREDYSPVAVSYRSEHAAGEHMFSNATVGSDEAVQAMARLLVDAKALAGDRLTVTINIGLK</sequence>
<dbReference type="Proteomes" id="UP001168146">
    <property type="component" value="Unassembled WGS sequence"/>
</dbReference>
<evidence type="ECO:0000313" key="8">
    <source>
        <dbReference type="Proteomes" id="UP001168146"/>
    </source>
</evidence>
<dbReference type="AlphaFoldDB" id="A0AAN6J3A0"/>
<dbReference type="GO" id="GO:0008270">
    <property type="term" value="F:zinc ion binding"/>
    <property type="evidence" value="ECO:0007669"/>
    <property type="project" value="UniProtKB-KW"/>
</dbReference>
<evidence type="ECO:0000256" key="4">
    <source>
        <dbReference type="SAM" id="MobiDB-lite"/>
    </source>
</evidence>
<evidence type="ECO:0000259" key="5">
    <source>
        <dbReference type="Pfam" id="PF00569"/>
    </source>
</evidence>
<feature type="region of interest" description="Disordered" evidence="4">
    <location>
        <begin position="302"/>
        <end position="332"/>
    </location>
</feature>
<evidence type="ECO:0000256" key="1">
    <source>
        <dbReference type="ARBA" id="ARBA00022723"/>
    </source>
</evidence>
<feature type="region of interest" description="Disordered" evidence="4">
    <location>
        <begin position="964"/>
        <end position="994"/>
    </location>
</feature>
<dbReference type="EMBL" id="JAUJLE010000531">
    <property type="protein sequence ID" value="KAK0953847.1"/>
    <property type="molecule type" value="Genomic_DNA"/>
</dbReference>
<feature type="compositionally biased region" description="Polar residues" evidence="4">
    <location>
        <begin position="116"/>
        <end position="130"/>
    </location>
</feature>
<feature type="compositionally biased region" description="Basic and acidic residues" evidence="4">
    <location>
        <begin position="9"/>
        <end position="22"/>
    </location>
</feature>
<keyword evidence="2" id="KW-0863">Zinc-finger</keyword>
<name>A0AAN6J3A0_9PEZI</name>
<evidence type="ECO:0000256" key="2">
    <source>
        <dbReference type="ARBA" id="ARBA00022771"/>
    </source>
</evidence>
<dbReference type="EMBL" id="JASUXU010000062">
    <property type="protein sequence ID" value="KAK0313113.1"/>
    <property type="molecule type" value="Genomic_DNA"/>
</dbReference>
<keyword evidence="1" id="KW-0479">Metal-binding</keyword>
<dbReference type="Proteomes" id="UP001175353">
    <property type="component" value="Unassembled WGS sequence"/>
</dbReference>
<organism evidence="6 8">
    <name type="scientific">Friedmanniomyces endolithicus</name>
    <dbReference type="NCBI Taxonomy" id="329885"/>
    <lineage>
        <taxon>Eukaryota</taxon>
        <taxon>Fungi</taxon>
        <taxon>Dikarya</taxon>
        <taxon>Ascomycota</taxon>
        <taxon>Pezizomycotina</taxon>
        <taxon>Dothideomycetes</taxon>
        <taxon>Dothideomycetidae</taxon>
        <taxon>Mycosphaerellales</taxon>
        <taxon>Teratosphaeriaceae</taxon>
        <taxon>Friedmanniomyces</taxon>
    </lineage>
</organism>
<accession>A0AAN6J3A0</accession>
<feature type="region of interest" description="Disordered" evidence="4">
    <location>
        <begin position="811"/>
        <end position="837"/>
    </location>
</feature>
<feature type="region of interest" description="Disordered" evidence="4">
    <location>
        <begin position="449"/>
        <end position="536"/>
    </location>
</feature>
<protein>
    <recommendedName>
        <fullName evidence="5">ZZ-type domain-containing protein</fullName>
    </recommendedName>
</protein>
<comment type="caution">
    <text evidence="6">The sequence shown here is derived from an EMBL/GenBank/DDBJ whole genome shotgun (WGS) entry which is preliminary data.</text>
</comment>
<keyword evidence="3" id="KW-0862">Zinc</keyword>
<dbReference type="Pfam" id="PF00569">
    <property type="entry name" value="ZZ"/>
    <property type="match status" value="1"/>
</dbReference>
<reference evidence="6" key="1">
    <citation type="submission" date="2021-12" db="EMBL/GenBank/DDBJ databases">
        <title>Black yeast isolated from Biological Soil Crust.</title>
        <authorList>
            <person name="Kurbessoian T."/>
        </authorList>
    </citation>
    <scope>NUCLEOTIDE SEQUENCE</scope>
    <source>
        <strain evidence="6">CCFEE 5208</strain>
    </source>
</reference>
<reference evidence="7" key="2">
    <citation type="submission" date="2023-06" db="EMBL/GenBank/DDBJ databases">
        <title>Black Yeasts Isolated from many extreme environments.</title>
        <authorList>
            <person name="Coleine C."/>
            <person name="Stajich J.E."/>
            <person name="Selbmann L."/>
        </authorList>
    </citation>
    <scope>NUCLEOTIDE SEQUENCE</scope>
    <source>
        <strain evidence="7">CCFEE 5200</strain>
    </source>
</reference>
<dbReference type="SUPFAM" id="SSF57850">
    <property type="entry name" value="RING/U-box"/>
    <property type="match status" value="1"/>
</dbReference>
<keyword evidence="9" id="KW-1185">Reference proteome</keyword>
<feature type="compositionally biased region" description="Polar residues" evidence="4">
    <location>
        <begin position="309"/>
        <end position="319"/>
    </location>
</feature>
<gene>
    <name evidence="6" type="ORF">LTR82_013730</name>
    <name evidence="7" type="ORF">LTR91_023624</name>
</gene>
<feature type="domain" description="ZZ-type" evidence="5">
    <location>
        <begin position="250"/>
        <end position="282"/>
    </location>
</feature>
<feature type="region of interest" description="Disordered" evidence="4">
    <location>
        <begin position="718"/>
        <end position="745"/>
    </location>
</feature>